<proteinExistence type="predicted"/>
<accession>A0ABP8CJ90</accession>
<evidence type="ECO:0000313" key="2">
    <source>
        <dbReference type="EMBL" id="GAA4239995.1"/>
    </source>
</evidence>
<dbReference type="PANTHER" id="PTHR37292:SF2">
    <property type="entry name" value="DUF262 DOMAIN-CONTAINING PROTEIN"/>
    <property type="match status" value="1"/>
</dbReference>
<feature type="domain" description="GmrSD restriction endonucleases N-terminal" evidence="1">
    <location>
        <begin position="19"/>
        <end position="238"/>
    </location>
</feature>
<keyword evidence="3" id="KW-1185">Reference proteome</keyword>
<evidence type="ECO:0000313" key="3">
    <source>
        <dbReference type="Proteomes" id="UP001501710"/>
    </source>
</evidence>
<dbReference type="Pfam" id="PF03235">
    <property type="entry name" value="GmrSD_N"/>
    <property type="match status" value="1"/>
</dbReference>
<name>A0ABP8CJ90_9ACTN</name>
<organism evidence="2 3">
    <name type="scientific">Actinomadura meridiana</name>
    <dbReference type="NCBI Taxonomy" id="559626"/>
    <lineage>
        <taxon>Bacteria</taxon>
        <taxon>Bacillati</taxon>
        <taxon>Actinomycetota</taxon>
        <taxon>Actinomycetes</taxon>
        <taxon>Streptosporangiales</taxon>
        <taxon>Thermomonosporaceae</taxon>
        <taxon>Actinomadura</taxon>
    </lineage>
</organism>
<dbReference type="Proteomes" id="UP001501710">
    <property type="component" value="Unassembled WGS sequence"/>
</dbReference>
<gene>
    <name evidence="2" type="ORF">GCM10022254_63040</name>
</gene>
<dbReference type="PANTHER" id="PTHR37292">
    <property type="entry name" value="VNG6097C"/>
    <property type="match status" value="1"/>
</dbReference>
<dbReference type="InterPro" id="IPR004919">
    <property type="entry name" value="GmrSD_N"/>
</dbReference>
<dbReference type="EMBL" id="BAABAS010000021">
    <property type="protein sequence ID" value="GAA4239995.1"/>
    <property type="molecule type" value="Genomic_DNA"/>
</dbReference>
<comment type="caution">
    <text evidence="2">The sequence shown here is derived from an EMBL/GenBank/DDBJ whole genome shotgun (WGS) entry which is preliminary data.</text>
</comment>
<protein>
    <submittedName>
        <fullName evidence="2">DUF262 domain-containing protein</fullName>
    </submittedName>
</protein>
<dbReference type="RefSeq" id="WP_344904354.1">
    <property type="nucleotide sequence ID" value="NZ_BAABAS010000021.1"/>
</dbReference>
<reference evidence="3" key="1">
    <citation type="journal article" date="2019" name="Int. J. Syst. Evol. Microbiol.">
        <title>The Global Catalogue of Microorganisms (GCM) 10K type strain sequencing project: providing services to taxonomists for standard genome sequencing and annotation.</title>
        <authorList>
            <consortium name="The Broad Institute Genomics Platform"/>
            <consortium name="The Broad Institute Genome Sequencing Center for Infectious Disease"/>
            <person name="Wu L."/>
            <person name="Ma J."/>
        </authorList>
    </citation>
    <scope>NUCLEOTIDE SEQUENCE [LARGE SCALE GENOMIC DNA]</scope>
    <source>
        <strain evidence="3">JCM 17440</strain>
    </source>
</reference>
<evidence type="ECO:0000259" key="1">
    <source>
        <dbReference type="Pfam" id="PF03235"/>
    </source>
</evidence>
<sequence>MAADEHEITVKPEVLLMEDLMTLIDDGTLRVPRFQRPFVWRPQQILDLFDSIERGYPIGSLLFWETREDYTTFESIGGIEPPKHPEPGAPVSYVLDGHQRLSALYGTLRRPRSLGSSSEQRDWMWWPYRVLGEVDDGLNRYRHWKSSLPPPNHYLPLRSVLRTMEFLSFSRALIDDPPEGADPDRLIREAEVVAQRIRSYRIPVVRLVGGDLTNAVEVFSRVNSTGQVMRPTDMVSALTYRKGEGPTLAERLDAMVEQVADTGFGEVSSDALFRAVLAVAGEDNVQEARWEVLARRIQEGLADSAEAAEEALIRAVVFLRDTVGVPLARLIPYDAQLMLLVTFFHECPEPSTSQLQELTRWFWVTSWSGFFAGANTTQIKQAIQQIRRFAWYDGSITPKDVRAQPFPNRFDLRSARVRAFIIWELGEFPDRLAADGTEIKGVDALAHEATSAYRHVVRKRGLSATSSPANRIIMTTEPGVSVKRTLLGLSSGVRGRVLSGHGIPEEAMDLLAAGDDEGFIKSRRDFLAERERVFMARFGLVATLGEGETDIDTE</sequence>